<feature type="domain" description="4'-phosphopantetheinyl transferase" evidence="3">
    <location>
        <begin position="94"/>
        <end position="171"/>
    </location>
</feature>
<dbReference type="InterPro" id="IPR037143">
    <property type="entry name" value="4-PPantetheinyl_Trfase_dom_sf"/>
</dbReference>
<dbReference type="RefSeq" id="WP_158443814.1">
    <property type="nucleotide sequence ID" value="NZ_JAOAOS010000003.1"/>
</dbReference>
<accession>A0ABW0F7W3</accession>
<dbReference type="InterPro" id="IPR008278">
    <property type="entry name" value="4-PPantetheinyl_Trfase_dom"/>
</dbReference>
<dbReference type="PANTHER" id="PTHR12215:SF10">
    <property type="entry name" value="L-AMINOADIPATE-SEMIALDEHYDE DEHYDROGENASE-PHOSPHOPANTETHEINYL TRANSFERASE"/>
    <property type="match status" value="1"/>
</dbReference>
<dbReference type="Gene3D" id="3.90.470.20">
    <property type="entry name" value="4'-phosphopantetheinyl transferase domain"/>
    <property type="match status" value="1"/>
</dbReference>
<evidence type="ECO:0000313" key="4">
    <source>
        <dbReference type="EMBL" id="MFC5294661.1"/>
    </source>
</evidence>
<dbReference type="Proteomes" id="UP001595976">
    <property type="component" value="Unassembled WGS sequence"/>
</dbReference>
<dbReference type="SUPFAM" id="SSF56214">
    <property type="entry name" value="4'-phosphopantetheinyl transferase"/>
    <property type="match status" value="1"/>
</dbReference>
<gene>
    <name evidence="4" type="ORF">ACFPK2_16855</name>
</gene>
<evidence type="ECO:0000256" key="1">
    <source>
        <dbReference type="ARBA" id="ARBA00010990"/>
    </source>
</evidence>
<keyword evidence="5" id="KW-1185">Reference proteome</keyword>
<dbReference type="Pfam" id="PF01648">
    <property type="entry name" value="ACPS"/>
    <property type="match status" value="1"/>
</dbReference>
<evidence type="ECO:0000256" key="2">
    <source>
        <dbReference type="ARBA" id="ARBA00022679"/>
    </source>
</evidence>
<comment type="similarity">
    <text evidence="1">Belongs to the P-Pant transferase superfamily. Gsp/Sfp/HetI/AcpT family.</text>
</comment>
<protein>
    <submittedName>
        <fullName evidence="4">4'-phosphopantetheinyl transferase family protein</fullName>
    </submittedName>
</protein>
<reference evidence="5" key="1">
    <citation type="journal article" date="2019" name="Int. J. Syst. Evol. Microbiol.">
        <title>The Global Catalogue of Microorganisms (GCM) 10K type strain sequencing project: providing services to taxonomists for standard genome sequencing and annotation.</title>
        <authorList>
            <consortium name="The Broad Institute Genomics Platform"/>
            <consortium name="The Broad Institute Genome Sequencing Center for Infectious Disease"/>
            <person name="Wu L."/>
            <person name="Ma J."/>
        </authorList>
    </citation>
    <scope>NUCLEOTIDE SEQUENCE [LARGE SCALE GENOMIC DNA]</scope>
    <source>
        <strain evidence="5">CGMCC 1.15643</strain>
    </source>
</reference>
<keyword evidence="2 4" id="KW-0808">Transferase</keyword>
<dbReference type="PANTHER" id="PTHR12215">
    <property type="entry name" value="PHOSPHOPANTETHEINE TRANSFERASE"/>
    <property type="match status" value="1"/>
</dbReference>
<sequence length="204" mass="21372">MHWFHSVAATAPSYPAVWLVDTQERPGNLAERSRLRRGTARLVVARQLGSAGAGCVIAHDPAGQPRIDGPGAGGLRISLATRAGIVAVALARQPVGVDVELVDPAGIVPREALHPDELSMLDAIGAGARPLAFARLWAAKEAYVKALGTGFVHPPESFAVSFPSPERFHVDDPSRGIAAEGFLRTVENGGRETLAAAAIVLDRA</sequence>
<organism evidence="4 5">
    <name type="scientific">Bosea minatitlanensis</name>
    <dbReference type="NCBI Taxonomy" id="128782"/>
    <lineage>
        <taxon>Bacteria</taxon>
        <taxon>Pseudomonadati</taxon>
        <taxon>Pseudomonadota</taxon>
        <taxon>Alphaproteobacteria</taxon>
        <taxon>Hyphomicrobiales</taxon>
        <taxon>Boseaceae</taxon>
        <taxon>Bosea</taxon>
    </lineage>
</organism>
<dbReference type="EMBL" id="JBHSLI010000007">
    <property type="protein sequence ID" value="MFC5294661.1"/>
    <property type="molecule type" value="Genomic_DNA"/>
</dbReference>
<comment type="caution">
    <text evidence="4">The sequence shown here is derived from an EMBL/GenBank/DDBJ whole genome shotgun (WGS) entry which is preliminary data.</text>
</comment>
<proteinExistence type="inferred from homology"/>
<evidence type="ECO:0000313" key="5">
    <source>
        <dbReference type="Proteomes" id="UP001595976"/>
    </source>
</evidence>
<dbReference type="InterPro" id="IPR050559">
    <property type="entry name" value="P-Pant_transferase_sf"/>
</dbReference>
<name>A0ABW0F7W3_9HYPH</name>
<dbReference type="GO" id="GO:0016740">
    <property type="term" value="F:transferase activity"/>
    <property type="evidence" value="ECO:0007669"/>
    <property type="project" value="UniProtKB-KW"/>
</dbReference>
<evidence type="ECO:0000259" key="3">
    <source>
        <dbReference type="Pfam" id="PF01648"/>
    </source>
</evidence>